<dbReference type="EMBL" id="CP011387">
    <property type="protein sequence ID" value="ANE43601.1"/>
    <property type="molecule type" value="Genomic_DNA"/>
</dbReference>
<keyword evidence="2" id="KW-0732">Signal</keyword>
<dbReference type="KEGG" id="dpu:SU48_07280"/>
<dbReference type="PATRIC" id="fig|1182568.3.peg.1516"/>
<protein>
    <recommendedName>
        <fullName evidence="3">Lipocalin-like domain-containing protein</fullName>
    </recommendedName>
</protein>
<evidence type="ECO:0000313" key="5">
    <source>
        <dbReference type="Proteomes" id="UP000077363"/>
    </source>
</evidence>
<name>A0A172T9C4_9DEIO</name>
<feature type="compositionally biased region" description="Low complexity" evidence="1">
    <location>
        <begin position="579"/>
        <end position="593"/>
    </location>
</feature>
<dbReference type="AlphaFoldDB" id="A0A172T9C4"/>
<reference evidence="4 5" key="1">
    <citation type="submission" date="2015-01" db="EMBL/GenBank/DDBJ databases">
        <title>Deinococcus puniceus/DY1/ whole genome sequencing.</title>
        <authorList>
            <person name="Kim M.K."/>
            <person name="Srinivasan S."/>
            <person name="Lee J.-J."/>
        </authorList>
    </citation>
    <scope>NUCLEOTIDE SEQUENCE [LARGE SCALE GENOMIC DNA]</scope>
    <source>
        <strain evidence="4 5">DY1</strain>
    </source>
</reference>
<feature type="compositionally biased region" description="Polar residues" evidence="1">
    <location>
        <begin position="594"/>
        <end position="604"/>
    </location>
</feature>
<dbReference type="STRING" id="1182568.SU48_07280"/>
<accession>A0A172T9C4</accession>
<evidence type="ECO:0000313" key="4">
    <source>
        <dbReference type="EMBL" id="ANE43601.1"/>
    </source>
</evidence>
<feature type="domain" description="Lipocalin-like" evidence="3">
    <location>
        <begin position="566"/>
        <end position="623"/>
    </location>
</feature>
<evidence type="ECO:0000256" key="1">
    <source>
        <dbReference type="SAM" id="MobiDB-lite"/>
    </source>
</evidence>
<dbReference type="Pfam" id="PF13648">
    <property type="entry name" value="Lipocalin_4"/>
    <property type="match status" value="1"/>
</dbReference>
<organism evidence="4 5">
    <name type="scientific">Deinococcus puniceus</name>
    <dbReference type="NCBI Taxonomy" id="1182568"/>
    <lineage>
        <taxon>Bacteria</taxon>
        <taxon>Thermotogati</taxon>
        <taxon>Deinococcota</taxon>
        <taxon>Deinococci</taxon>
        <taxon>Deinococcales</taxon>
        <taxon>Deinococcaceae</taxon>
        <taxon>Deinococcus</taxon>
    </lineage>
</organism>
<feature type="chain" id="PRO_5008000527" description="Lipocalin-like domain-containing protein" evidence="2">
    <location>
        <begin position="19"/>
        <end position="655"/>
    </location>
</feature>
<evidence type="ECO:0000259" key="3">
    <source>
        <dbReference type="Pfam" id="PF13648"/>
    </source>
</evidence>
<keyword evidence="5" id="KW-1185">Reference proteome</keyword>
<feature type="region of interest" description="Disordered" evidence="1">
    <location>
        <begin position="573"/>
        <end position="604"/>
    </location>
</feature>
<evidence type="ECO:0000256" key="2">
    <source>
        <dbReference type="SAM" id="SignalP"/>
    </source>
</evidence>
<dbReference type="InterPro" id="IPR024311">
    <property type="entry name" value="Lipocalin-like"/>
</dbReference>
<sequence length="655" mass="69963">MLLRAGLLVGALSGSAHAATFGNYVFDLPAGWTQAKQGSGLVLTLPPKSAGDRATIRLTAGAVLTGSLEAWFAAQVAAFNKGAAVQSQSATQADTDENGLPVLATVVVVKAGSGSEWRLFAATKAGNRAEMLVFSASSLESFTAHQGELTGFTDRLNFANVKAPATAGTTKAATPSVSTPAPVVKASSSLPALAAPNVAQLVRAGLNPQKQPFPDEFRCYLSYNGSDYSKPAFALQMLPNGRYRAPGGEGTYKMVQSSSSSLNYVRWQGGPLAGTDDAFLLFDSTYGQTLQLDGVTDEDRRLYCHQRGSAENHALVEFRRKDPQVGKYPCRSLDGKNTDLGTLELLAGRVYRYGGGTGKYAVNIMGKQGDSFSGVDFVGGPLDEEYSTYSEDELGEREFNRILRKMRCSLVAKPIVEPKFGTAKAPAPPAGSGGIEGAYSQTVQNFYPNASLNHYFYIFNKNGYVFTGDPETSLADADCSKTRPNGLPLCEVYSIKNGLITIGNDKPEKWERTATSYKLDGEELNKVTPLGNLKLAGDYQAISTFTAVVGSGGGVFYNNLTFRKDGTFSRESSGGVSITTTTDGTAFGETTGGVSSSSQRKNSGKYTLSGNTLTLTYNDGRVEKQFAYWPNTNNGKPDLEWLYVGGRNYFLDDGK</sequence>
<feature type="signal peptide" evidence="2">
    <location>
        <begin position="1"/>
        <end position="18"/>
    </location>
</feature>
<gene>
    <name evidence="4" type="ORF">SU48_07280</name>
</gene>
<proteinExistence type="predicted"/>
<dbReference type="Proteomes" id="UP000077363">
    <property type="component" value="Chromosome"/>
</dbReference>